<evidence type="ECO:0000313" key="6">
    <source>
        <dbReference type="EMBL" id="EON98950.1"/>
    </source>
</evidence>
<dbReference type="AlphaFoldDB" id="R8BHY1"/>
<sequence>MAETSPFQLRGKLVVLGSVCNTVGFCTANWINYALYSGNGPFQWRFPLAFQLVFPLTVALFLPLAVESPRWLLLRDRYDDAKAALAKLHGKTENLEDRELNDELKSIWRTIQDERKDRVPISDVFLFRDSTQNMRRLLLSCGTQLMQVIAFPIKF</sequence>
<dbReference type="InterPro" id="IPR036259">
    <property type="entry name" value="MFS_trans_sf"/>
</dbReference>
<dbReference type="RefSeq" id="XP_007916312.1">
    <property type="nucleotide sequence ID" value="XM_007918121.1"/>
</dbReference>
<dbReference type="InterPro" id="IPR005828">
    <property type="entry name" value="MFS_sugar_transport-like"/>
</dbReference>
<dbReference type="SUPFAM" id="SSF103473">
    <property type="entry name" value="MFS general substrate transporter"/>
    <property type="match status" value="1"/>
</dbReference>
<dbReference type="InterPro" id="IPR050360">
    <property type="entry name" value="MFS_Sugar_Transporters"/>
</dbReference>
<comment type="subcellular location">
    <subcellularLocation>
        <location evidence="1">Membrane</location>
        <topology evidence="1">Multi-pass membrane protein</topology>
    </subcellularLocation>
</comment>
<dbReference type="GO" id="GO:0005351">
    <property type="term" value="F:carbohydrate:proton symporter activity"/>
    <property type="evidence" value="ECO:0007669"/>
    <property type="project" value="TreeGrafter"/>
</dbReference>
<dbReference type="EMBL" id="KB933183">
    <property type="protein sequence ID" value="EON98950.1"/>
    <property type="molecule type" value="Genomic_DNA"/>
</dbReference>
<dbReference type="Pfam" id="PF00083">
    <property type="entry name" value="Sugar_tr"/>
    <property type="match status" value="1"/>
</dbReference>
<evidence type="ECO:0000256" key="1">
    <source>
        <dbReference type="ARBA" id="ARBA00004141"/>
    </source>
</evidence>
<keyword evidence="4 5" id="KW-0472">Membrane</keyword>
<dbReference type="eggNOG" id="KOG0254">
    <property type="taxonomic scope" value="Eukaryota"/>
</dbReference>
<evidence type="ECO:0000256" key="3">
    <source>
        <dbReference type="ARBA" id="ARBA00022989"/>
    </source>
</evidence>
<dbReference type="GO" id="GO:0016020">
    <property type="term" value="C:membrane"/>
    <property type="evidence" value="ECO:0007669"/>
    <property type="project" value="UniProtKB-SubCell"/>
</dbReference>
<evidence type="ECO:0000256" key="5">
    <source>
        <dbReference type="SAM" id="Phobius"/>
    </source>
</evidence>
<dbReference type="Gene3D" id="1.20.1250.20">
    <property type="entry name" value="MFS general substrate transporter like domains"/>
    <property type="match status" value="1"/>
</dbReference>
<dbReference type="PANTHER" id="PTHR48022">
    <property type="entry name" value="PLASTIDIC GLUCOSE TRANSPORTER 4"/>
    <property type="match status" value="1"/>
</dbReference>
<organism evidence="6 7">
    <name type="scientific">Phaeoacremonium minimum (strain UCR-PA7)</name>
    <name type="common">Esca disease fungus</name>
    <name type="synonym">Togninia minima</name>
    <dbReference type="NCBI Taxonomy" id="1286976"/>
    <lineage>
        <taxon>Eukaryota</taxon>
        <taxon>Fungi</taxon>
        <taxon>Dikarya</taxon>
        <taxon>Ascomycota</taxon>
        <taxon>Pezizomycotina</taxon>
        <taxon>Sordariomycetes</taxon>
        <taxon>Sordariomycetidae</taxon>
        <taxon>Togniniales</taxon>
        <taxon>Togniniaceae</taxon>
        <taxon>Phaeoacremonium</taxon>
    </lineage>
</organism>
<keyword evidence="7" id="KW-1185">Reference proteome</keyword>
<protein>
    <submittedName>
        <fullName evidence="6">Putative glycerol proton symporter of the plasma subject to glucose-induced inactivation protein</fullName>
    </submittedName>
</protein>
<accession>R8BHY1</accession>
<keyword evidence="2 5" id="KW-0812">Transmembrane</keyword>
<dbReference type="Proteomes" id="UP000014074">
    <property type="component" value="Unassembled WGS sequence"/>
</dbReference>
<dbReference type="GeneID" id="19326143"/>
<evidence type="ECO:0000256" key="2">
    <source>
        <dbReference type="ARBA" id="ARBA00022692"/>
    </source>
</evidence>
<feature type="transmembrane region" description="Helical" evidence="5">
    <location>
        <begin position="12"/>
        <end position="36"/>
    </location>
</feature>
<reference evidence="7" key="1">
    <citation type="journal article" date="2013" name="Genome Announc.">
        <title>Draft genome sequence of the ascomycete Phaeoacremonium aleophilum strain UCR-PA7, a causal agent of the esca disease complex in grapevines.</title>
        <authorList>
            <person name="Blanco-Ulate B."/>
            <person name="Rolshausen P."/>
            <person name="Cantu D."/>
        </authorList>
    </citation>
    <scope>NUCLEOTIDE SEQUENCE [LARGE SCALE GENOMIC DNA]</scope>
    <source>
        <strain evidence="7">UCR-PA7</strain>
    </source>
</reference>
<evidence type="ECO:0000313" key="7">
    <source>
        <dbReference type="Proteomes" id="UP000014074"/>
    </source>
</evidence>
<gene>
    <name evidence="6" type="ORF">UCRPA7_5575</name>
</gene>
<keyword evidence="3 5" id="KW-1133">Transmembrane helix</keyword>
<proteinExistence type="predicted"/>
<evidence type="ECO:0000256" key="4">
    <source>
        <dbReference type="ARBA" id="ARBA00023136"/>
    </source>
</evidence>
<dbReference type="OrthoDB" id="6339427at2759"/>
<name>R8BHY1_PHAM7</name>
<dbReference type="KEGG" id="tmn:UCRPA7_5575"/>
<dbReference type="PANTHER" id="PTHR48022:SF28">
    <property type="entry name" value="MAJOR FACILITATOR SUPERFAMILY (MFS) PROFILE DOMAIN-CONTAINING PROTEIN-RELATED"/>
    <property type="match status" value="1"/>
</dbReference>
<dbReference type="HOGENOM" id="CLU_1696735_0_0_1"/>
<feature type="transmembrane region" description="Helical" evidence="5">
    <location>
        <begin position="48"/>
        <end position="66"/>
    </location>
</feature>